<name>U5FYW2_POPTR</name>
<dbReference type="STRING" id="3694.U5FYW2"/>
<comment type="similarity">
    <text evidence="6">Belongs to the DESIGUAL family.</text>
</comment>
<evidence type="ECO:0000256" key="3">
    <source>
        <dbReference type="ARBA" id="ARBA00022729"/>
    </source>
</evidence>
<dbReference type="InterPro" id="IPR009606">
    <property type="entry name" value="DEAL/Modifying_wall_lignin1/2"/>
</dbReference>
<evidence type="ECO:0000256" key="4">
    <source>
        <dbReference type="ARBA" id="ARBA00022989"/>
    </source>
</evidence>
<dbReference type="PANTHER" id="PTHR31769">
    <property type="entry name" value="OS07G0462200 PROTEIN-RELATED"/>
    <property type="match status" value="1"/>
</dbReference>
<accession>U5FYW2</accession>
<dbReference type="Pfam" id="PF06749">
    <property type="entry name" value="DUF1218"/>
    <property type="match status" value="1"/>
</dbReference>
<gene>
    <name evidence="8" type="ORF">POPTR_011G047400</name>
</gene>
<protein>
    <submittedName>
        <fullName evidence="8">Uncharacterized protein</fullName>
    </submittedName>
</protein>
<keyword evidence="5 7" id="KW-0472">Membrane</keyword>
<feature type="transmembrane region" description="Helical" evidence="7">
    <location>
        <begin position="108"/>
        <end position="128"/>
    </location>
</feature>
<keyword evidence="2 7" id="KW-0812">Transmembrane</keyword>
<evidence type="ECO:0000256" key="7">
    <source>
        <dbReference type="SAM" id="Phobius"/>
    </source>
</evidence>
<keyword evidence="3" id="KW-0732">Signal</keyword>
<evidence type="ECO:0000256" key="5">
    <source>
        <dbReference type="ARBA" id="ARBA00023136"/>
    </source>
</evidence>
<keyword evidence="9" id="KW-1185">Reference proteome</keyword>
<dbReference type="AlphaFoldDB" id="U5FYW2"/>
<reference evidence="8 9" key="1">
    <citation type="journal article" date="2006" name="Science">
        <title>The genome of black cottonwood, Populus trichocarpa (Torr. &amp; Gray).</title>
        <authorList>
            <person name="Tuskan G.A."/>
            <person name="Difazio S."/>
            <person name="Jansson S."/>
            <person name="Bohlmann J."/>
            <person name="Grigoriev I."/>
            <person name="Hellsten U."/>
            <person name="Putnam N."/>
            <person name="Ralph S."/>
            <person name="Rombauts S."/>
            <person name="Salamov A."/>
            <person name="Schein J."/>
            <person name="Sterck L."/>
            <person name="Aerts A."/>
            <person name="Bhalerao R.R."/>
            <person name="Bhalerao R.P."/>
            <person name="Blaudez D."/>
            <person name="Boerjan W."/>
            <person name="Brun A."/>
            <person name="Brunner A."/>
            <person name="Busov V."/>
            <person name="Campbell M."/>
            <person name="Carlson J."/>
            <person name="Chalot M."/>
            <person name="Chapman J."/>
            <person name="Chen G.L."/>
            <person name="Cooper D."/>
            <person name="Coutinho P.M."/>
            <person name="Couturier J."/>
            <person name="Covert S."/>
            <person name="Cronk Q."/>
            <person name="Cunningham R."/>
            <person name="Davis J."/>
            <person name="Degroeve S."/>
            <person name="Dejardin A."/>
            <person name="Depamphilis C."/>
            <person name="Detter J."/>
            <person name="Dirks B."/>
            <person name="Dubchak I."/>
            <person name="Duplessis S."/>
            <person name="Ehlting J."/>
            <person name="Ellis B."/>
            <person name="Gendler K."/>
            <person name="Goodstein D."/>
            <person name="Gribskov M."/>
            <person name="Grimwood J."/>
            <person name="Groover A."/>
            <person name="Gunter L."/>
            <person name="Hamberger B."/>
            <person name="Heinze B."/>
            <person name="Helariutta Y."/>
            <person name="Henrissat B."/>
            <person name="Holligan D."/>
            <person name="Holt R."/>
            <person name="Huang W."/>
            <person name="Islam-Faridi N."/>
            <person name="Jones S."/>
            <person name="Jones-Rhoades M."/>
            <person name="Jorgensen R."/>
            <person name="Joshi C."/>
            <person name="Kangasjarvi J."/>
            <person name="Karlsson J."/>
            <person name="Kelleher C."/>
            <person name="Kirkpatrick R."/>
            <person name="Kirst M."/>
            <person name="Kohler A."/>
            <person name="Kalluri U."/>
            <person name="Larimer F."/>
            <person name="Leebens-Mack J."/>
            <person name="Leple J.C."/>
            <person name="Locascio P."/>
            <person name="Lou Y."/>
            <person name="Lucas S."/>
            <person name="Martin F."/>
            <person name="Montanini B."/>
            <person name="Napoli C."/>
            <person name="Nelson D.R."/>
            <person name="Nelson C."/>
            <person name="Nieminen K."/>
            <person name="Nilsson O."/>
            <person name="Pereda V."/>
            <person name="Peter G."/>
            <person name="Philippe R."/>
            <person name="Pilate G."/>
            <person name="Poliakov A."/>
            <person name="Razumovskaya J."/>
            <person name="Richardson P."/>
            <person name="Rinaldi C."/>
            <person name="Ritland K."/>
            <person name="Rouze P."/>
            <person name="Ryaboy D."/>
            <person name="Schmutz J."/>
            <person name="Schrader J."/>
            <person name="Segerman B."/>
            <person name="Shin H."/>
            <person name="Siddiqui A."/>
            <person name="Sterky F."/>
            <person name="Terry A."/>
            <person name="Tsai C.J."/>
            <person name="Uberbacher E."/>
            <person name="Unneberg P."/>
            <person name="Vahala J."/>
            <person name="Wall K."/>
            <person name="Wessler S."/>
            <person name="Yang G."/>
            <person name="Yin T."/>
            <person name="Douglas C."/>
            <person name="Marra M."/>
            <person name="Sandberg G."/>
            <person name="Van de Peer Y."/>
            <person name="Rokhsar D."/>
        </authorList>
    </citation>
    <scope>NUCLEOTIDE SEQUENCE [LARGE SCALE GENOMIC DNA]</scope>
    <source>
        <strain evidence="9">cv. Nisqually</strain>
    </source>
</reference>
<dbReference type="InParanoid" id="U5FYW2"/>
<dbReference type="Proteomes" id="UP000006729">
    <property type="component" value="Chromosome 11"/>
</dbReference>
<evidence type="ECO:0000313" key="9">
    <source>
        <dbReference type="Proteomes" id="UP000006729"/>
    </source>
</evidence>
<keyword evidence="4 7" id="KW-1133">Transmembrane helix</keyword>
<comment type="subcellular location">
    <subcellularLocation>
        <location evidence="1">Endomembrane system</location>
        <topology evidence="1">Multi-pass membrane protein</topology>
    </subcellularLocation>
</comment>
<sequence>MSLKVYKDDICLVKLHGKLYLEHIDFRLANAVSFTGNDNYRHYDSDIATGLGVSALLFLMASQLLIVVGWVFFFIAEVCLLAASARNAYHTKYLSDPSHSCQKVRKGVFWAGAAFVVLTSVVSELYYVSYSKANDGQLSYNGDTGTRTGNL</sequence>
<evidence type="ECO:0000313" key="8">
    <source>
        <dbReference type="EMBL" id="PNT11833.1"/>
    </source>
</evidence>
<evidence type="ECO:0000256" key="6">
    <source>
        <dbReference type="ARBA" id="ARBA00029467"/>
    </source>
</evidence>
<proteinExistence type="inferred from homology"/>
<dbReference type="eggNOG" id="ENOG502RXZC">
    <property type="taxonomic scope" value="Eukaryota"/>
</dbReference>
<feature type="transmembrane region" description="Helical" evidence="7">
    <location>
        <begin position="55"/>
        <end position="83"/>
    </location>
</feature>
<organism evidence="8 9">
    <name type="scientific">Populus trichocarpa</name>
    <name type="common">Western balsam poplar</name>
    <name type="synonym">Populus balsamifera subsp. trichocarpa</name>
    <dbReference type="NCBI Taxonomy" id="3694"/>
    <lineage>
        <taxon>Eukaryota</taxon>
        <taxon>Viridiplantae</taxon>
        <taxon>Streptophyta</taxon>
        <taxon>Embryophyta</taxon>
        <taxon>Tracheophyta</taxon>
        <taxon>Spermatophyta</taxon>
        <taxon>Magnoliopsida</taxon>
        <taxon>eudicotyledons</taxon>
        <taxon>Gunneridae</taxon>
        <taxon>Pentapetalae</taxon>
        <taxon>rosids</taxon>
        <taxon>fabids</taxon>
        <taxon>Malpighiales</taxon>
        <taxon>Salicaceae</taxon>
        <taxon>Saliceae</taxon>
        <taxon>Populus</taxon>
    </lineage>
</organism>
<dbReference type="EMBL" id="CM009300">
    <property type="protein sequence ID" value="PNT11833.1"/>
    <property type="molecule type" value="Genomic_DNA"/>
</dbReference>
<evidence type="ECO:0000256" key="1">
    <source>
        <dbReference type="ARBA" id="ARBA00004127"/>
    </source>
</evidence>
<evidence type="ECO:0000256" key="2">
    <source>
        <dbReference type="ARBA" id="ARBA00022692"/>
    </source>
</evidence>
<dbReference type="GO" id="GO:0012505">
    <property type="term" value="C:endomembrane system"/>
    <property type="evidence" value="ECO:0007669"/>
    <property type="project" value="UniProtKB-SubCell"/>
</dbReference>
<dbReference type="InterPro" id="IPR052222">
    <property type="entry name" value="DESIGUAL"/>
</dbReference>